<name>A0A4R8SQY5_9MYCO</name>
<comment type="caution">
    <text evidence="1">The sequence shown here is derived from an EMBL/GenBank/DDBJ whole genome shotgun (WGS) entry which is preliminary data.</text>
</comment>
<gene>
    <name evidence="1" type="ORF">CCUG60884_03252</name>
</gene>
<dbReference type="EMBL" id="PECL01000010">
    <property type="protein sequence ID" value="TEA02123.1"/>
    <property type="molecule type" value="Genomic_DNA"/>
</dbReference>
<proteinExistence type="predicted"/>
<sequence length="352" mass="37652">MWLRRGAAALAILLVATGCTRTVIGQARGGEPALGADSFFRGDQPDYGQKLTAGEKATLAYARALRRVDPCGFAANLKDYGDPGQVVGDFQICYASVKVTGDPSLTEVSYAYSMQDKRDTSVAFQVGSVPVYDTGSECEYEVPLGLERLPGAPASPTLQAVLTVSAYLYGSDEYSDPDCRLAKQLVTAIAKDLPTGLQPRSALSAYPIKLAERDPCEILGQYPGKAREVSVDLLGDPFGCDFALSDSDIDYSVELTSSVDDFPDEYVESHRDGVTYFHNEDTSTPTGCHALALVGDPLYPKDAGGGARNTDDSEAYTPAVVASGFTRDGRTNCGQMREILDKAVRLFANSAR</sequence>
<reference evidence="1 2" key="1">
    <citation type="journal article" date="2019" name="Sci. Rep.">
        <title>Extended insight into the Mycobacterium chelonae-abscessus complex through whole genome sequencing of Mycobacterium salmoniphilum outbreak and Mycobacterium salmoniphilum-like strains.</title>
        <authorList>
            <person name="Behra P.R.K."/>
            <person name="Das S."/>
            <person name="Pettersson B.M.F."/>
            <person name="Shirreff L."/>
            <person name="DuCote T."/>
            <person name="Jacobsson K.G."/>
            <person name="Ennis D.G."/>
            <person name="Kirsebom L.A."/>
        </authorList>
    </citation>
    <scope>NUCLEOTIDE SEQUENCE [LARGE SCALE GENOMIC DNA]</scope>
    <source>
        <strain evidence="1 2">CCUG 60884</strain>
    </source>
</reference>
<dbReference type="RefSeq" id="WP_134086027.1">
    <property type="nucleotide sequence ID" value="NZ_PECJ01000008.1"/>
</dbReference>
<evidence type="ECO:0000313" key="2">
    <source>
        <dbReference type="Proteomes" id="UP000294604"/>
    </source>
</evidence>
<organism evidence="1 2">
    <name type="scientific">Mycobacteroides salmoniphilum</name>
    <dbReference type="NCBI Taxonomy" id="404941"/>
    <lineage>
        <taxon>Bacteria</taxon>
        <taxon>Bacillati</taxon>
        <taxon>Actinomycetota</taxon>
        <taxon>Actinomycetes</taxon>
        <taxon>Mycobacteriales</taxon>
        <taxon>Mycobacteriaceae</taxon>
        <taxon>Mycobacteroides</taxon>
    </lineage>
</organism>
<dbReference type="STRING" id="404941.GCA_002013645_01429"/>
<evidence type="ECO:0000313" key="1">
    <source>
        <dbReference type="EMBL" id="TEA02123.1"/>
    </source>
</evidence>
<dbReference type="PROSITE" id="PS51257">
    <property type="entry name" value="PROKAR_LIPOPROTEIN"/>
    <property type="match status" value="1"/>
</dbReference>
<protein>
    <submittedName>
        <fullName evidence="1">Uncharacterized protein</fullName>
    </submittedName>
</protein>
<dbReference type="OrthoDB" id="4760637at2"/>
<accession>A0A4R8SQY5</accession>
<dbReference type="AlphaFoldDB" id="A0A4R8SQY5"/>
<dbReference type="Proteomes" id="UP000294604">
    <property type="component" value="Unassembled WGS sequence"/>
</dbReference>